<evidence type="ECO:0000313" key="2">
    <source>
        <dbReference type="EMBL" id="MBB5034607.1"/>
    </source>
</evidence>
<dbReference type="Proteomes" id="UP000590740">
    <property type="component" value="Unassembled WGS sequence"/>
</dbReference>
<dbReference type="SUPFAM" id="SSF88723">
    <property type="entry name" value="PIN domain-like"/>
    <property type="match status" value="1"/>
</dbReference>
<evidence type="ECO:0000313" key="3">
    <source>
        <dbReference type="Proteomes" id="UP000590740"/>
    </source>
</evidence>
<dbReference type="Gene3D" id="3.40.50.1010">
    <property type="entry name" value="5'-nuclease"/>
    <property type="match status" value="1"/>
</dbReference>
<dbReference type="GO" id="GO:0004519">
    <property type="term" value="F:endonuclease activity"/>
    <property type="evidence" value="ECO:0007669"/>
    <property type="project" value="UniProtKB-KW"/>
</dbReference>
<dbReference type="GO" id="GO:0016787">
    <property type="term" value="F:hydrolase activity"/>
    <property type="evidence" value="ECO:0007669"/>
    <property type="project" value="UniProtKB-KW"/>
</dbReference>
<organism evidence="2 3">
    <name type="scientific">Prosthecobacter vanneervenii</name>
    <dbReference type="NCBI Taxonomy" id="48466"/>
    <lineage>
        <taxon>Bacteria</taxon>
        <taxon>Pseudomonadati</taxon>
        <taxon>Verrucomicrobiota</taxon>
        <taxon>Verrucomicrobiia</taxon>
        <taxon>Verrucomicrobiales</taxon>
        <taxon>Verrucomicrobiaceae</taxon>
        <taxon>Prosthecobacter</taxon>
    </lineage>
</organism>
<protein>
    <submittedName>
        <fullName evidence="2">tRNA(fMet)-specific endonuclease VapC</fullName>
        <ecNumber evidence="2">3.1.-.-</ecNumber>
    </submittedName>
</protein>
<name>A0A7W8DLX0_9BACT</name>
<feature type="domain" description="PIN" evidence="1">
    <location>
        <begin position="3"/>
        <end position="131"/>
    </location>
</feature>
<dbReference type="InterPro" id="IPR029060">
    <property type="entry name" value="PIN-like_dom_sf"/>
</dbReference>
<dbReference type="CDD" id="cd09881">
    <property type="entry name" value="PIN_VapC4-5_FitB-like"/>
    <property type="match status" value="1"/>
</dbReference>
<dbReference type="EMBL" id="JACHIG010000010">
    <property type="protein sequence ID" value="MBB5034607.1"/>
    <property type="molecule type" value="Genomic_DNA"/>
</dbReference>
<reference evidence="2 3" key="1">
    <citation type="submission" date="2020-08" db="EMBL/GenBank/DDBJ databases">
        <title>Genomic Encyclopedia of Type Strains, Phase IV (KMG-IV): sequencing the most valuable type-strain genomes for metagenomic binning, comparative biology and taxonomic classification.</title>
        <authorList>
            <person name="Goeker M."/>
        </authorList>
    </citation>
    <scope>NUCLEOTIDE SEQUENCE [LARGE SCALE GENOMIC DNA]</scope>
    <source>
        <strain evidence="2 3">DSM 12252</strain>
    </source>
</reference>
<accession>A0A7W8DLX0</accession>
<dbReference type="RefSeq" id="WP_184342581.1">
    <property type="nucleotide sequence ID" value="NZ_JACHIG010000010.1"/>
</dbReference>
<gene>
    <name evidence="2" type="ORF">HNQ65_004212</name>
</gene>
<keyword evidence="2" id="KW-0540">Nuclease</keyword>
<dbReference type="AlphaFoldDB" id="A0A7W8DLX0"/>
<dbReference type="Pfam" id="PF01850">
    <property type="entry name" value="PIN"/>
    <property type="match status" value="1"/>
</dbReference>
<sequence length="140" mass="15975">MFVILDTNHYREFLHESEAGHRLRQRLIDTAADAFITVVTVQEVTQGWTAEINRRTAGQEQVHAYRQFQNAIHDFADVTILPFDDEAADEFQQLRGLRLMVGTMDLKIAGIARSHAALLLTRNLVDFSKVPGLLVENWLD</sequence>
<comment type="caution">
    <text evidence="2">The sequence shown here is derived from an EMBL/GenBank/DDBJ whole genome shotgun (WGS) entry which is preliminary data.</text>
</comment>
<evidence type="ECO:0000259" key="1">
    <source>
        <dbReference type="Pfam" id="PF01850"/>
    </source>
</evidence>
<dbReference type="InterPro" id="IPR002716">
    <property type="entry name" value="PIN_dom"/>
</dbReference>
<keyword evidence="2" id="KW-0378">Hydrolase</keyword>
<proteinExistence type="predicted"/>
<keyword evidence="2" id="KW-0255">Endonuclease</keyword>
<dbReference type="EC" id="3.1.-.-" evidence="2"/>
<keyword evidence="3" id="KW-1185">Reference proteome</keyword>